<organism evidence="4 5">
    <name type="scientific">Carpinus fangiana</name>
    <dbReference type="NCBI Taxonomy" id="176857"/>
    <lineage>
        <taxon>Eukaryota</taxon>
        <taxon>Viridiplantae</taxon>
        <taxon>Streptophyta</taxon>
        <taxon>Embryophyta</taxon>
        <taxon>Tracheophyta</taxon>
        <taxon>Spermatophyta</taxon>
        <taxon>Magnoliopsida</taxon>
        <taxon>eudicotyledons</taxon>
        <taxon>Gunneridae</taxon>
        <taxon>Pentapetalae</taxon>
        <taxon>rosids</taxon>
        <taxon>fabids</taxon>
        <taxon>Fagales</taxon>
        <taxon>Betulaceae</taxon>
        <taxon>Carpinus</taxon>
    </lineage>
</organism>
<evidence type="ECO:0000313" key="5">
    <source>
        <dbReference type="Proteomes" id="UP000327013"/>
    </source>
</evidence>
<evidence type="ECO:0000259" key="3">
    <source>
        <dbReference type="Pfam" id="PF14309"/>
    </source>
</evidence>
<dbReference type="PANTHER" id="PTHR47212">
    <property type="entry name" value="ADHESIN-LIKE PROTEIN, PUTATIVE (DUF3741)-RELATED"/>
    <property type="match status" value="1"/>
</dbReference>
<evidence type="ECO:0000256" key="1">
    <source>
        <dbReference type="SAM" id="MobiDB-lite"/>
    </source>
</evidence>
<feature type="compositionally biased region" description="Basic and acidic residues" evidence="1">
    <location>
        <begin position="620"/>
        <end position="633"/>
    </location>
</feature>
<sequence>MSSAHMARRSPRSPVPAVCEKYQSDCMCTWGLYGLFDFGQGHSNRKLLSDQRHLSNVGNENLRSRLDLPTKFSEKCQDVDDRIDNKTQTVDSDKASLKWLMKEEMPSEQQTNKKIDTANMIHLQSNSKLVDNLPINHGKASKNCQRSCHVPGHGWKGVEDTDHHQPSHQNFVDISLSMLNRSASRNAFCNEVHPKNSRSIFGCKSINCVDYDQQKKINVQRVQMNEAEETKNQKFIQGKYLNRDGANNQSKQLLDALGILNSNKELFIELLQDPDSLLVKNIQDLKNYQAKGQQTISSSGANLSGHRTSNARQCEEPKSLKSCDRYLPKENGDSQPSDTIVVLSPGPTSIQKSSERIGHYFSQQYPYSLRTKGQSVRPKFFSFGHIKRKLKDALGVNKNEQQWTSINGKLEKSSYDCQGSQGGDKGIGIQIVQRNFPSNVLDIGGILTSSLDVKKTDKIKKAKDFELNRHEIAATSEDSCRNSNFSLVGRPPEHESGLSAMPWKHHSEKIHNGKEDVDLLGKPVPKASVRMFSFPEHGLLPVVNPGWERELGFATRQMRFSPYGHYQAVNENGSKFQKEKKNSCLSSLKQNIEALPSADTERQTDQLQVFKTKRNISESHLADMKVKEDDLRPMGETNPLEMASESHSTHQVGPNQSTDAANKCEKNGYLESSTLHSSSDNKPLKFISEVSSSNPSGVQRVADSISLKDKAEQSVSALEQVFTEDVTSPERNIHKPVELLVQALQTMVEDHYAAAQERLPLGPKIKTTITMDKHVSFSEYISAVLRTSGLNWDELSVKCHSTEQLLDRSLFDEMKMSNNQFCGDFSLLFDCINEVLAEGCQYSFGCTTWLSCIKPIIHPLPVEKSVIHEVIKRVDWYLLSQPPPQTFHQLAEQDLARSRTWLDIRNETEVISIETVEGVLEELLMEIVFELYI</sequence>
<dbReference type="Pfam" id="PF12552">
    <property type="entry name" value="DUF3741"/>
    <property type="match status" value="1"/>
</dbReference>
<dbReference type="InterPro" id="IPR022212">
    <property type="entry name" value="DUF3741"/>
</dbReference>
<feature type="region of interest" description="Disordered" evidence="1">
    <location>
        <begin position="620"/>
        <end position="662"/>
    </location>
</feature>
<accession>A0A5N6R370</accession>
<protein>
    <recommendedName>
        <fullName evidence="6">DUF4378 domain-containing protein</fullName>
    </recommendedName>
</protein>
<feature type="domain" description="DUF3741" evidence="2">
    <location>
        <begin position="232"/>
        <end position="276"/>
    </location>
</feature>
<evidence type="ECO:0000313" key="4">
    <source>
        <dbReference type="EMBL" id="KAE8055382.1"/>
    </source>
</evidence>
<dbReference type="OrthoDB" id="952876at2759"/>
<keyword evidence="5" id="KW-1185">Reference proteome</keyword>
<evidence type="ECO:0000259" key="2">
    <source>
        <dbReference type="Pfam" id="PF12552"/>
    </source>
</evidence>
<dbReference type="EMBL" id="CM017325">
    <property type="protein sequence ID" value="KAE8055382.1"/>
    <property type="molecule type" value="Genomic_DNA"/>
</dbReference>
<reference evidence="4 5" key="1">
    <citation type="submission" date="2019-06" db="EMBL/GenBank/DDBJ databases">
        <title>A chromosomal-level reference genome of Carpinus fangiana (Coryloideae, Betulaceae).</title>
        <authorList>
            <person name="Yang X."/>
            <person name="Wang Z."/>
            <person name="Zhang L."/>
            <person name="Hao G."/>
            <person name="Liu J."/>
            <person name="Yang Y."/>
        </authorList>
    </citation>
    <scope>NUCLEOTIDE SEQUENCE [LARGE SCALE GENOMIC DNA]</scope>
    <source>
        <strain evidence="4">Cfa_2016G</strain>
        <tissue evidence="4">Leaf</tissue>
    </source>
</reference>
<feature type="compositionally biased region" description="Polar residues" evidence="1">
    <location>
        <begin position="645"/>
        <end position="660"/>
    </location>
</feature>
<name>A0A5N6R370_9ROSI</name>
<feature type="region of interest" description="Disordered" evidence="1">
    <location>
        <begin position="296"/>
        <end position="319"/>
    </location>
</feature>
<feature type="compositionally biased region" description="Polar residues" evidence="1">
    <location>
        <begin position="296"/>
        <end position="312"/>
    </location>
</feature>
<dbReference type="AlphaFoldDB" id="A0A5N6R370"/>
<dbReference type="InterPro" id="IPR025486">
    <property type="entry name" value="DUF4378"/>
</dbReference>
<evidence type="ECO:0008006" key="6">
    <source>
        <dbReference type="Google" id="ProtNLM"/>
    </source>
</evidence>
<proteinExistence type="predicted"/>
<gene>
    <name evidence="4" type="ORF">FH972_012223</name>
</gene>
<dbReference type="PANTHER" id="PTHR47212:SF2">
    <property type="entry name" value="DUF3741 DOMAIN-CONTAINING PROTEIN"/>
    <property type="match status" value="1"/>
</dbReference>
<feature type="domain" description="DUF4378" evidence="3">
    <location>
        <begin position="779"/>
        <end position="926"/>
    </location>
</feature>
<dbReference type="Pfam" id="PF14309">
    <property type="entry name" value="DUF4378"/>
    <property type="match status" value="1"/>
</dbReference>
<dbReference type="Proteomes" id="UP000327013">
    <property type="component" value="Chromosome 5"/>
</dbReference>